<name>B5D0H7_PHOPM</name>
<sequence length="44" mass="5124">MLQNKKDSLKKLCISSNDSIKTFSENAKKRYFMLIILRLSSENS</sequence>
<proteinExistence type="predicted"/>
<evidence type="ECO:0000313" key="1">
    <source>
        <dbReference type="EMBL" id="EDY95021.1"/>
    </source>
</evidence>
<organism evidence="1 2">
    <name type="scientific">Phocaeicola plebeius (strain DSM 17135 / JCM 12973 / CCUG 54634 / M2)</name>
    <name type="common">Bacteroides plebeius</name>
    <dbReference type="NCBI Taxonomy" id="484018"/>
    <lineage>
        <taxon>Bacteria</taxon>
        <taxon>Pseudomonadati</taxon>
        <taxon>Bacteroidota</taxon>
        <taxon>Bacteroidia</taxon>
        <taxon>Bacteroidales</taxon>
        <taxon>Bacteroidaceae</taxon>
        <taxon>Phocaeicola</taxon>
    </lineage>
</organism>
<dbReference type="EMBL" id="ABQC02000021">
    <property type="protein sequence ID" value="EDY95021.1"/>
    <property type="molecule type" value="Genomic_DNA"/>
</dbReference>
<dbReference type="Proteomes" id="UP000003452">
    <property type="component" value="Unassembled WGS sequence"/>
</dbReference>
<gene>
    <name evidence="1" type="ORF">BACPLE_02504</name>
</gene>
<reference evidence="1 2" key="1">
    <citation type="submission" date="2008-08" db="EMBL/GenBank/DDBJ databases">
        <title>Draft genome sequence of Bacteroides plebeius (DSM 17135).</title>
        <authorList>
            <person name="Sudarsanam P."/>
            <person name="Ley R."/>
            <person name="Guruge J."/>
            <person name="Turnbaugh P.J."/>
            <person name="Mahowald M."/>
            <person name="Liep D."/>
            <person name="Gordon J."/>
        </authorList>
    </citation>
    <scope>NUCLEOTIDE SEQUENCE [LARGE SCALE GENOMIC DNA]</scope>
    <source>
        <strain evidence="2">DSM 17135 / JCM 12973 / M2</strain>
    </source>
</reference>
<protein>
    <submittedName>
        <fullName evidence="1">Uncharacterized protein</fullName>
    </submittedName>
</protein>
<reference evidence="1 2" key="2">
    <citation type="submission" date="2008-08" db="EMBL/GenBank/DDBJ databases">
        <authorList>
            <person name="Fulton L."/>
            <person name="Clifton S."/>
            <person name="Fulton B."/>
            <person name="Xu J."/>
            <person name="Minx P."/>
            <person name="Pepin K.H."/>
            <person name="Johnson M."/>
            <person name="Thiruvilangam P."/>
            <person name="Bhonagiri V."/>
            <person name="Nash W.E."/>
            <person name="Mardis E.R."/>
            <person name="Wilson R.K."/>
        </authorList>
    </citation>
    <scope>NUCLEOTIDE SEQUENCE [LARGE SCALE GENOMIC DNA]</scope>
    <source>
        <strain evidence="2">DSM 17135 / JCM 12973 / M2</strain>
    </source>
</reference>
<dbReference type="AlphaFoldDB" id="B5D0H7"/>
<accession>B5D0H7</accession>
<evidence type="ECO:0000313" key="2">
    <source>
        <dbReference type="Proteomes" id="UP000003452"/>
    </source>
</evidence>
<comment type="caution">
    <text evidence="1">The sequence shown here is derived from an EMBL/GenBank/DDBJ whole genome shotgun (WGS) entry which is preliminary data.</text>
</comment>
<dbReference type="HOGENOM" id="CLU_3212603_0_0_10"/>